<accession>A0A1I6U3K7</accession>
<dbReference type="Proteomes" id="UP000198873">
    <property type="component" value="Unassembled WGS sequence"/>
</dbReference>
<feature type="compositionally biased region" description="Low complexity" evidence="1">
    <location>
        <begin position="170"/>
        <end position="182"/>
    </location>
</feature>
<reference evidence="4" key="1">
    <citation type="submission" date="2016-10" db="EMBL/GenBank/DDBJ databases">
        <authorList>
            <person name="Varghese N."/>
            <person name="Submissions S."/>
        </authorList>
    </citation>
    <scope>NUCLEOTIDE SEQUENCE [LARGE SCALE GENOMIC DNA]</scope>
    <source>
        <strain evidence="4">CGMCC 4.7047</strain>
    </source>
</reference>
<evidence type="ECO:0000313" key="4">
    <source>
        <dbReference type="Proteomes" id="UP000198873"/>
    </source>
</evidence>
<evidence type="ECO:0000256" key="2">
    <source>
        <dbReference type="SAM" id="SignalP"/>
    </source>
</evidence>
<feature type="compositionally biased region" description="Low complexity" evidence="1">
    <location>
        <begin position="42"/>
        <end position="52"/>
    </location>
</feature>
<gene>
    <name evidence="3" type="ORF">SAMN05444716_105232</name>
</gene>
<name>A0A1I6U3K7_9ACTN</name>
<organism evidence="3 4">
    <name type="scientific">Streptomyces harbinensis</name>
    <dbReference type="NCBI Taxonomy" id="1176198"/>
    <lineage>
        <taxon>Bacteria</taxon>
        <taxon>Bacillati</taxon>
        <taxon>Actinomycetota</taxon>
        <taxon>Actinomycetes</taxon>
        <taxon>Kitasatosporales</taxon>
        <taxon>Streptomycetaceae</taxon>
        <taxon>Streptomyces</taxon>
    </lineage>
</organism>
<keyword evidence="4" id="KW-1185">Reference proteome</keyword>
<feature type="signal peptide" evidence="2">
    <location>
        <begin position="1"/>
        <end position="21"/>
    </location>
</feature>
<feature type="region of interest" description="Disordered" evidence="1">
    <location>
        <begin position="170"/>
        <end position="238"/>
    </location>
</feature>
<dbReference type="STRING" id="1176198.SAMN05444716_105232"/>
<dbReference type="RefSeq" id="WP_093843447.1">
    <property type="nucleotide sequence ID" value="NZ_FPAB01000005.1"/>
</dbReference>
<evidence type="ECO:0000256" key="1">
    <source>
        <dbReference type="SAM" id="MobiDB-lite"/>
    </source>
</evidence>
<protein>
    <submittedName>
        <fullName evidence="3">Uncharacterized protein</fullName>
    </submittedName>
</protein>
<sequence>MIATRSVRRLPAAVLLLPVLALPLASCGTETPAAPASEVTEESGAPPASSSPAQPPEESPAGTGEETVFPGVDPGLIQLTEIPGYTLAPQSAGVVGEDGWGVSYVAASGSTIELRVERAEPGAADTGISADKAAGITEFHRILDGLRVSVITTDPDIDPDVLRAALEAARPADAAEVVSAQEEAARDLAGEAQPTAGQAGSAQPGKEPASGPQPSPGERGDLPPVGDGAPVQPEGVSG</sequence>
<proteinExistence type="predicted"/>
<keyword evidence="2" id="KW-0732">Signal</keyword>
<dbReference type="EMBL" id="FPAB01000005">
    <property type="protein sequence ID" value="SFS95857.1"/>
    <property type="molecule type" value="Genomic_DNA"/>
</dbReference>
<feature type="chain" id="PRO_5039231897" evidence="2">
    <location>
        <begin position="22"/>
        <end position="238"/>
    </location>
</feature>
<feature type="region of interest" description="Disordered" evidence="1">
    <location>
        <begin position="29"/>
        <end position="72"/>
    </location>
</feature>
<evidence type="ECO:0000313" key="3">
    <source>
        <dbReference type="EMBL" id="SFS95857.1"/>
    </source>
</evidence>
<dbReference type="AlphaFoldDB" id="A0A1I6U3K7"/>